<name>A0ABP0D5V8_9PEZI</name>
<protein>
    <recommendedName>
        <fullName evidence="3">Thioredoxin-like fold domain-containing protein</fullName>
    </recommendedName>
</protein>
<comment type="caution">
    <text evidence="1">The sequence shown here is derived from an EMBL/GenBank/DDBJ whole genome shotgun (WGS) entry which is preliminary data.</text>
</comment>
<evidence type="ECO:0008006" key="3">
    <source>
        <dbReference type="Google" id="ProtNLM"/>
    </source>
</evidence>
<dbReference type="InterPro" id="IPR036249">
    <property type="entry name" value="Thioredoxin-like_sf"/>
</dbReference>
<dbReference type="PANTHER" id="PTHR33875:SF2">
    <property type="entry name" value="ACR183CP"/>
    <property type="match status" value="1"/>
</dbReference>
<proteinExistence type="predicted"/>
<gene>
    <name evidence="1" type="ORF">SEPCBS57363_000581</name>
</gene>
<dbReference type="CDD" id="cd02972">
    <property type="entry name" value="DsbA_family"/>
    <property type="match status" value="1"/>
</dbReference>
<reference evidence="1 2" key="1">
    <citation type="submission" date="2024-01" db="EMBL/GenBank/DDBJ databases">
        <authorList>
            <person name="Allen C."/>
            <person name="Tagirdzhanova G."/>
        </authorList>
    </citation>
    <scope>NUCLEOTIDE SEQUENCE [LARGE SCALE GENOMIC DNA]</scope>
    <source>
        <strain evidence="1 2">CBS 573.63</strain>
    </source>
</reference>
<evidence type="ECO:0000313" key="1">
    <source>
        <dbReference type="EMBL" id="CAK7263482.1"/>
    </source>
</evidence>
<dbReference type="PANTHER" id="PTHR33875">
    <property type="entry name" value="OS09G0542200 PROTEIN"/>
    <property type="match status" value="1"/>
</dbReference>
<keyword evidence="2" id="KW-1185">Reference proteome</keyword>
<dbReference type="SUPFAM" id="SSF52833">
    <property type="entry name" value="Thioredoxin-like"/>
    <property type="match status" value="1"/>
</dbReference>
<accession>A0ABP0D5V8</accession>
<organism evidence="1 2">
    <name type="scientific">Sporothrix epigloea</name>
    <dbReference type="NCBI Taxonomy" id="1892477"/>
    <lineage>
        <taxon>Eukaryota</taxon>
        <taxon>Fungi</taxon>
        <taxon>Dikarya</taxon>
        <taxon>Ascomycota</taxon>
        <taxon>Pezizomycotina</taxon>
        <taxon>Sordariomycetes</taxon>
        <taxon>Sordariomycetidae</taxon>
        <taxon>Ophiostomatales</taxon>
        <taxon>Ophiostomataceae</taxon>
        <taxon>Sporothrix</taxon>
    </lineage>
</organism>
<dbReference type="Gene3D" id="3.40.30.10">
    <property type="entry name" value="Glutaredoxin"/>
    <property type="match status" value="1"/>
</dbReference>
<dbReference type="EMBL" id="CAWUOM010000005">
    <property type="protein sequence ID" value="CAK7263482.1"/>
    <property type="molecule type" value="Genomic_DNA"/>
</dbReference>
<dbReference type="Proteomes" id="UP001642501">
    <property type="component" value="Unassembled WGS sequence"/>
</dbReference>
<sequence length="228" mass="24546">MALAPKFAAHRLVFGDISAAAASATPLHTVEMFLDYVCPFSAKLFNTVYTGVAPILSSGSSRSSADLGSRVQFIFRHQVQPWHPSSTLVHEAGLAVHRAAVAAGNSALFWDFSAALFRDQKAYMDVSVVNEGRNATYRRLATLAGSVSPKLDAAAIYKELEVATTPDAEGSVNIGNEVTNDLKLVIKAGRLVGVHVSPTVLFDGLVNNEISSSWTAEQWLEWLEKNAI</sequence>
<evidence type="ECO:0000313" key="2">
    <source>
        <dbReference type="Proteomes" id="UP001642501"/>
    </source>
</evidence>